<dbReference type="Proteomes" id="UP001189429">
    <property type="component" value="Unassembled WGS sequence"/>
</dbReference>
<feature type="compositionally biased region" description="Low complexity" evidence="1">
    <location>
        <begin position="126"/>
        <end position="135"/>
    </location>
</feature>
<name>A0ABN9XI28_9DINO</name>
<evidence type="ECO:0000313" key="3">
    <source>
        <dbReference type="Proteomes" id="UP001189429"/>
    </source>
</evidence>
<organism evidence="2 3">
    <name type="scientific">Prorocentrum cordatum</name>
    <dbReference type="NCBI Taxonomy" id="2364126"/>
    <lineage>
        <taxon>Eukaryota</taxon>
        <taxon>Sar</taxon>
        <taxon>Alveolata</taxon>
        <taxon>Dinophyceae</taxon>
        <taxon>Prorocentrales</taxon>
        <taxon>Prorocentraceae</taxon>
        <taxon>Prorocentrum</taxon>
    </lineage>
</organism>
<protein>
    <submittedName>
        <fullName evidence="2">Uncharacterized protein</fullName>
    </submittedName>
</protein>
<gene>
    <name evidence="2" type="ORF">PCOR1329_LOCUS76025</name>
</gene>
<feature type="compositionally biased region" description="Basic and acidic residues" evidence="1">
    <location>
        <begin position="108"/>
        <end position="117"/>
    </location>
</feature>
<reference evidence="2" key="1">
    <citation type="submission" date="2023-10" db="EMBL/GenBank/DDBJ databases">
        <authorList>
            <person name="Chen Y."/>
            <person name="Shah S."/>
            <person name="Dougan E. K."/>
            <person name="Thang M."/>
            <person name="Chan C."/>
        </authorList>
    </citation>
    <scope>NUCLEOTIDE SEQUENCE [LARGE SCALE GENOMIC DNA]</scope>
</reference>
<keyword evidence="3" id="KW-1185">Reference proteome</keyword>
<feature type="region of interest" description="Disordered" evidence="1">
    <location>
        <begin position="175"/>
        <end position="203"/>
    </location>
</feature>
<evidence type="ECO:0000313" key="2">
    <source>
        <dbReference type="EMBL" id="CAK0898026.1"/>
    </source>
</evidence>
<feature type="compositionally biased region" description="Acidic residues" evidence="1">
    <location>
        <begin position="136"/>
        <end position="150"/>
    </location>
</feature>
<accession>A0ABN9XI28</accession>
<feature type="region of interest" description="Disordered" evidence="1">
    <location>
        <begin position="108"/>
        <end position="157"/>
    </location>
</feature>
<evidence type="ECO:0000256" key="1">
    <source>
        <dbReference type="SAM" id="MobiDB-lite"/>
    </source>
</evidence>
<comment type="caution">
    <text evidence="2">The sequence shown here is derived from an EMBL/GenBank/DDBJ whole genome shotgun (WGS) entry which is preliminary data.</text>
</comment>
<dbReference type="EMBL" id="CAUYUJ010020415">
    <property type="protein sequence ID" value="CAK0898026.1"/>
    <property type="molecule type" value="Genomic_DNA"/>
</dbReference>
<sequence>AAAALHAHAHPACFQEAAVPGAGVPGLLAAQGGGLEVLPALPPASTKEARLAEDAARQVPAELSRRCLPVRPLPQPRSTQATPSLLRPILPLCSRTYTDEECPWKLEDGQRLRKTAEAPEAEPSAEETAAASPEQQGEEAEDAEEAEAPEVAEACAGGPGPLAALGARGAIAARAAQGARCSRRPPTGGCRALQGARRGRAFL</sequence>
<feature type="non-terminal residue" evidence="2">
    <location>
        <position position="1"/>
    </location>
</feature>
<proteinExistence type="predicted"/>